<dbReference type="AlphaFoldDB" id="A0A2N9XI54"/>
<dbReference type="Pfam" id="PF04829">
    <property type="entry name" value="PT-VENN"/>
    <property type="match status" value="1"/>
</dbReference>
<evidence type="ECO:0000256" key="4">
    <source>
        <dbReference type="ARBA" id="ARBA00023026"/>
    </source>
</evidence>
<keyword evidence="4" id="KW-0843">Virulence</keyword>
<gene>
    <name evidence="6" type="ORF">BHC48_09705</name>
</gene>
<accession>A0A2N9XI54</accession>
<keyword evidence="3" id="KW-1266">Target cell cytoplasm</keyword>
<proteinExistence type="predicted"/>
<dbReference type="InterPro" id="IPR006914">
    <property type="entry name" value="VENN_dom"/>
</dbReference>
<feature type="domain" description="VENN motif-containing" evidence="5">
    <location>
        <begin position="36"/>
        <end position="84"/>
    </location>
</feature>
<keyword evidence="2" id="KW-0800">Toxin</keyword>
<evidence type="ECO:0000313" key="7">
    <source>
        <dbReference type="Proteomes" id="UP000231484"/>
    </source>
</evidence>
<dbReference type="Proteomes" id="UP000231484">
    <property type="component" value="Unassembled WGS sequence"/>
</dbReference>
<dbReference type="EMBL" id="MEIQ01000053">
    <property type="protein sequence ID" value="PIT48009.1"/>
    <property type="molecule type" value="Genomic_DNA"/>
</dbReference>
<dbReference type="GO" id="GO:0090729">
    <property type="term" value="F:toxin activity"/>
    <property type="evidence" value="ECO:0007669"/>
    <property type="project" value="UniProtKB-KW"/>
</dbReference>
<protein>
    <recommendedName>
        <fullName evidence="5">VENN motif-containing domain-containing protein</fullName>
    </recommendedName>
</protein>
<sequence length="326" mass="35464">MAAAGGNDALAGGLAAAGAEATAPIVSKWLYGKDAKDLTAEEKATVSAIAGLTGAATGVAVGGSMADVAQGNQAGHTAVDNNRLAINHNQSDKKAIDQFNQKVKKELGNKFELKGTGKLNALGYEIMELVPIGNNTISSLNQAELDFYNMLNSVIKDPTGTAQMILVYDDDQVSGGSWKYNKFDVADMEKLDKNHIILSGNMLIVHELNEQLEKDKLGLKPGEGTNDNNFSKSHNRATDRDIEFLPQHIEMVTENLIINGKRYTKIYRDKNTGNLIGVNPSTRYTENGRELDRFDPKQDIIKPNNKNGSFTVYSPNNPHKPLTLEF</sequence>
<comment type="caution">
    <text evidence="6">The sequence shown here is derived from an EMBL/GenBank/DDBJ whole genome shotgun (WGS) entry which is preliminary data.</text>
</comment>
<name>A0A2N9XI54_9NEIS</name>
<evidence type="ECO:0000259" key="5">
    <source>
        <dbReference type="Pfam" id="PF04829"/>
    </source>
</evidence>
<evidence type="ECO:0000256" key="2">
    <source>
        <dbReference type="ARBA" id="ARBA00022656"/>
    </source>
</evidence>
<reference evidence="6 7" key="1">
    <citation type="journal article" date="2017" name="MBio">
        <title>Type VI secretion-mediated competition in the bee gut microbiome.</title>
        <authorList>
            <person name="Steele M.I."/>
            <person name="Kwong W.K."/>
            <person name="Powell J.E."/>
            <person name="Whiteley M."/>
            <person name="Moran N.A."/>
        </authorList>
    </citation>
    <scope>NUCLEOTIDE SEQUENCE [LARGE SCALE GENOMIC DNA]</scope>
    <source>
        <strain evidence="6 7">Occ4-2</strain>
    </source>
</reference>
<evidence type="ECO:0000256" key="1">
    <source>
        <dbReference type="ARBA" id="ARBA00004219"/>
    </source>
</evidence>
<evidence type="ECO:0000256" key="3">
    <source>
        <dbReference type="ARBA" id="ARBA00022913"/>
    </source>
</evidence>
<evidence type="ECO:0000313" key="6">
    <source>
        <dbReference type="EMBL" id="PIT48009.1"/>
    </source>
</evidence>
<comment type="subcellular location">
    <subcellularLocation>
        <location evidence="1">Target cell</location>
        <location evidence="1">Target cell cytoplasm</location>
    </subcellularLocation>
</comment>
<organism evidence="6 7">
    <name type="scientific">Snodgrassella alvi</name>
    <dbReference type="NCBI Taxonomy" id="1196083"/>
    <lineage>
        <taxon>Bacteria</taxon>
        <taxon>Pseudomonadati</taxon>
        <taxon>Pseudomonadota</taxon>
        <taxon>Betaproteobacteria</taxon>
        <taxon>Neisseriales</taxon>
        <taxon>Neisseriaceae</taxon>
        <taxon>Snodgrassella</taxon>
    </lineage>
</organism>